<feature type="region of interest" description="Disordered" evidence="1">
    <location>
        <begin position="17"/>
        <end position="71"/>
    </location>
</feature>
<dbReference type="AlphaFoldDB" id="A0A6A5KI75"/>
<sequence length="169" mass="18821">MFSTTIRANRLATRLIHDAARKVTPTPKYTPPTTASHPPSPALYQHNSSQSPVPPPPPPRPQPQPTPANAAQVAWCTYRTLTAQKIYLISPHKKLFSARAKSGAVLPPTAAFSGQKEQDRPASGGFKEEKERHQAEREKNSEPKIVDEREVEEGRWVRDWLVRSNGCGR</sequence>
<name>A0A6A5KI75_9PLEO</name>
<keyword evidence="3" id="KW-1185">Reference proteome</keyword>
<feature type="compositionally biased region" description="Pro residues" evidence="1">
    <location>
        <begin position="52"/>
        <end position="66"/>
    </location>
</feature>
<reference evidence="2" key="1">
    <citation type="submission" date="2020-01" db="EMBL/GenBank/DDBJ databases">
        <authorList>
            <consortium name="DOE Joint Genome Institute"/>
            <person name="Haridas S."/>
            <person name="Albert R."/>
            <person name="Binder M."/>
            <person name="Bloem J."/>
            <person name="Labutti K."/>
            <person name="Salamov A."/>
            <person name="Andreopoulos B."/>
            <person name="Baker S.E."/>
            <person name="Barry K."/>
            <person name="Bills G."/>
            <person name="Bluhm B.H."/>
            <person name="Cannon C."/>
            <person name="Castanera R."/>
            <person name="Culley D.E."/>
            <person name="Daum C."/>
            <person name="Ezra D."/>
            <person name="Gonzalez J.B."/>
            <person name="Henrissat B."/>
            <person name="Kuo A."/>
            <person name="Liang C."/>
            <person name="Lipzen A."/>
            <person name="Lutzoni F."/>
            <person name="Magnuson J."/>
            <person name="Mondo S."/>
            <person name="Nolan M."/>
            <person name="Ohm R."/>
            <person name="Pangilinan J."/>
            <person name="Park H.-J."/>
            <person name="Ramirez L."/>
            <person name="Alfaro M."/>
            <person name="Sun H."/>
            <person name="Tritt A."/>
            <person name="Yoshinaga Y."/>
            <person name="Zwiers L.-H."/>
            <person name="Turgeon B.G."/>
            <person name="Goodwin S.B."/>
            <person name="Spatafora J.W."/>
            <person name="Crous P.W."/>
            <person name="Grigoriev I.V."/>
        </authorList>
    </citation>
    <scope>NUCLEOTIDE SEQUENCE</scope>
    <source>
        <strain evidence="2">P77</strain>
    </source>
</reference>
<feature type="compositionally biased region" description="Basic and acidic residues" evidence="1">
    <location>
        <begin position="116"/>
        <end position="146"/>
    </location>
</feature>
<accession>A0A6A5KI75</accession>
<evidence type="ECO:0000256" key="1">
    <source>
        <dbReference type="SAM" id="MobiDB-lite"/>
    </source>
</evidence>
<feature type="compositionally biased region" description="Low complexity" evidence="1">
    <location>
        <begin position="24"/>
        <end position="37"/>
    </location>
</feature>
<feature type="region of interest" description="Disordered" evidence="1">
    <location>
        <begin position="106"/>
        <end position="146"/>
    </location>
</feature>
<dbReference type="EMBL" id="ML975255">
    <property type="protein sequence ID" value="KAF1838045.1"/>
    <property type="molecule type" value="Genomic_DNA"/>
</dbReference>
<gene>
    <name evidence="2" type="ORF">BDW02DRAFT_594923</name>
</gene>
<protein>
    <submittedName>
        <fullName evidence="2">Uncharacterized protein</fullName>
    </submittedName>
</protein>
<proteinExistence type="predicted"/>
<evidence type="ECO:0000313" key="2">
    <source>
        <dbReference type="EMBL" id="KAF1838045.1"/>
    </source>
</evidence>
<organism evidence="2 3">
    <name type="scientific">Decorospora gaudefroyi</name>
    <dbReference type="NCBI Taxonomy" id="184978"/>
    <lineage>
        <taxon>Eukaryota</taxon>
        <taxon>Fungi</taxon>
        <taxon>Dikarya</taxon>
        <taxon>Ascomycota</taxon>
        <taxon>Pezizomycotina</taxon>
        <taxon>Dothideomycetes</taxon>
        <taxon>Pleosporomycetidae</taxon>
        <taxon>Pleosporales</taxon>
        <taxon>Pleosporineae</taxon>
        <taxon>Pleosporaceae</taxon>
        <taxon>Decorospora</taxon>
    </lineage>
</organism>
<dbReference type="Proteomes" id="UP000800040">
    <property type="component" value="Unassembled WGS sequence"/>
</dbReference>
<evidence type="ECO:0000313" key="3">
    <source>
        <dbReference type="Proteomes" id="UP000800040"/>
    </source>
</evidence>